<evidence type="ECO:0000256" key="12">
    <source>
        <dbReference type="HAMAP-Rule" id="MF_01886"/>
    </source>
</evidence>
<dbReference type="GO" id="GO:0000049">
    <property type="term" value="F:tRNA binding"/>
    <property type="evidence" value="ECO:0007669"/>
    <property type="project" value="UniProtKB-UniRule"/>
</dbReference>
<dbReference type="Gene3D" id="3.40.50.300">
    <property type="entry name" value="P-loop containing nucleotide triphosphate hydrolases"/>
    <property type="match status" value="1"/>
</dbReference>
<evidence type="ECO:0000259" key="13">
    <source>
        <dbReference type="PROSITE" id="PS51186"/>
    </source>
</evidence>
<dbReference type="GO" id="GO:0106162">
    <property type="term" value="F:mRNA N-acetyltransferase activity"/>
    <property type="evidence" value="ECO:0007669"/>
    <property type="project" value="RHEA"/>
</dbReference>
<dbReference type="Pfam" id="PF13718">
    <property type="entry name" value="GNAT_acetyltr_2"/>
    <property type="match status" value="2"/>
</dbReference>
<comment type="function">
    <text evidence="12">Catalyzes the formation of N(4)-acetylcytidine (ac(4)C) at the wobble position of tRNA(Met), by using acetyl-CoA as an acetyl donor and ATP (or GTP).</text>
</comment>
<feature type="binding site" evidence="12">
    <location>
        <begin position="517"/>
        <end position="519"/>
    </location>
    <ligand>
        <name>acetyl-CoA</name>
        <dbReference type="ChEBI" id="CHEBI:57288"/>
    </ligand>
</feature>
<dbReference type="InterPro" id="IPR024914">
    <property type="entry name" value="tRNA_acetyltr_TmcA"/>
</dbReference>
<dbReference type="PANTHER" id="PTHR10925:SF5">
    <property type="entry name" value="RNA CYTIDINE ACETYLTRANSFERASE"/>
    <property type="match status" value="1"/>
</dbReference>
<evidence type="ECO:0000313" key="14">
    <source>
        <dbReference type="EMBL" id="AAY79550.1"/>
    </source>
</evidence>
<dbReference type="GO" id="GO:0005524">
    <property type="term" value="F:ATP binding"/>
    <property type="evidence" value="ECO:0007669"/>
    <property type="project" value="UniProtKB-UniRule"/>
</dbReference>
<keyword evidence="7 12" id="KW-0694">RNA-binding</keyword>
<dbReference type="InterPro" id="IPR016181">
    <property type="entry name" value="Acyl_CoA_acyltransferase"/>
</dbReference>
<dbReference type="STRING" id="330779.Saci_0127"/>
<keyword evidence="4 12" id="KW-0819">tRNA processing</keyword>
<dbReference type="GO" id="GO:0051391">
    <property type="term" value="P:tRNA acetylation"/>
    <property type="evidence" value="ECO:0007669"/>
    <property type="project" value="UniProtKB-UniRule"/>
</dbReference>
<dbReference type="GO" id="GO:0002101">
    <property type="term" value="P:tRNA wobble cytosine modification"/>
    <property type="evidence" value="ECO:0007669"/>
    <property type="project" value="UniProtKB-UniRule"/>
</dbReference>
<dbReference type="Pfam" id="PF05127">
    <property type="entry name" value="NAT10_TcmA_helicase"/>
    <property type="match status" value="1"/>
</dbReference>
<dbReference type="InterPro" id="IPR007807">
    <property type="entry name" value="TcmA/NAT10_helicase"/>
</dbReference>
<dbReference type="PROSITE" id="PS51186">
    <property type="entry name" value="GNAT"/>
    <property type="match status" value="1"/>
</dbReference>
<dbReference type="KEGG" id="sai:Saci_0127"/>
<dbReference type="InterPro" id="IPR032672">
    <property type="entry name" value="TmcA/NAT10/Kre33"/>
</dbReference>
<feature type="binding site" evidence="12">
    <location>
        <position position="206"/>
    </location>
    <ligand>
        <name>ATP</name>
        <dbReference type="ChEBI" id="CHEBI:30616"/>
    </ligand>
</feature>
<keyword evidence="8 12" id="KW-0012">Acyltransferase</keyword>
<feature type="domain" description="N-acetyltransferase" evidence="13">
    <location>
        <begin position="444"/>
        <end position="592"/>
    </location>
</feature>
<evidence type="ECO:0000256" key="2">
    <source>
        <dbReference type="ARBA" id="ARBA00022555"/>
    </source>
</evidence>
<comment type="catalytic activity">
    <reaction evidence="10">
        <text>a cytidine in RNA + acetyl-CoA + ATP + H2O = an N(4)-acetylcytidine in RNA + ADP + phosphate + CoA + H(+)</text>
        <dbReference type="Rhea" id="RHEA:82211"/>
        <dbReference type="Rhea" id="RHEA-COMP:15704"/>
        <dbReference type="Rhea" id="RHEA-COMP:19834"/>
        <dbReference type="ChEBI" id="CHEBI:15377"/>
        <dbReference type="ChEBI" id="CHEBI:15378"/>
        <dbReference type="ChEBI" id="CHEBI:30616"/>
        <dbReference type="ChEBI" id="CHEBI:43474"/>
        <dbReference type="ChEBI" id="CHEBI:57287"/>
        <dbReference type="ChEBI" id="CHEBI:57288"/>
        <dbReference type="ChEBI" id="CHEBI:74900"/>
        <dbReference type="ChEBI" id="CHEBI:82748"/>
        <dbReference type="ChEBI" id="CHEBI:456216"/>
    </reaction>
</comment>
<gene>
    <name evidence="12" type="primary">tmcA</name>
    <name evidence="14" type="ordered locus">Saci_0127</name>
</gene>
<keyword evidence="3 12" id="KW-0808">Transferase</keyword>
<dbReference type="InterPro" id="IPR013562">
    <property type="entry name" value="TmcA/NAT10_N"/>
</dbReference>
<dbReference type="CDD" id="cd04301">
    <property type="entry name" value="NAT_SF"/>
    <property type="match status" value="1"/>
</dbReference>
<name>Q4JCC9_SULAC</name>
<dbReference type="GO" id="GO:1990883">
    <property type="term" value="F:18S rRNA cytidine N-acetyltransferase activity"/>
    <property type="evidence" value="ECO:0007669"/>
    <property type="project" value="TreeGrafter"/>
</dbReference>
<comment type="similarity">
    <text evidence="12">Belongs to the TmcA family.</text>
</comment>
<keyword evidence="6 12" id="KW-0067">ATP-binding</keyword>
<dbReference type="EC" id="2.3.1.193" evidence="12"/>
<dbReference type="GeneID" id="14550656"/>
<comment type="subcellular location">
    <subcellularLocation>
        <location evidence="12">Cytoplasm</location>
    </subcellularLocation>
</comment>
<feature type="binding site" evidence="12">
    <location>
        <position position="382"/>
    </location>
    <ligand>
        <name>ATP</name>
        <dbReference type="ChEBI" id="CHEBI:30616"/>
    </ligand>
</feature>
<evidence type="ECO:0000256" key="3">
    <source>
        <dbReference type="ARBA" id="ARBA00022679"/>
    </source>
</evidence>
<keyword evidence="1 12" id="KW-0963">Cytoplasm</keyword>
<dbReference type="Gene3D" id="3.40.630.30">
    <property type="match status" value="1"/>
</dbReference>
<dbReference type="SUPFAM" id="SSF55729">
    <property type="entry name" value="Acyl-CoA N-acyltransferases (Nat)"/>
    <property type="match status" value="1"/>
</dbReference>
<dbReference type="GO" id="GO:0005737">
    <property type="term" value="C:cytoplasm"/>
    <property type="evidence" value="ECO:0007669"/>
    <property type="project" value="UniProtKB-SubCell"/>
</dbReference>
<accession>Q4JCC9</accession>
<sequence>MINTINFNEEFRKASNYNYRLLSIHLGNWEKSTFDLLRVYKEFREPEKALYAFHPWIEGAKDRFFKFKKYIPNLLDLDYSNYGKILGGTYDVVILDLMDDFRPNYISALVDLVRGGGLIIMYSDDLQRNKLYKNSIQRNGIVDNYFEERFLRMAKSYPGVFLFVNDNLESFNTFKTEQLSIINSKLNPRKSIINSKLYSLCLTDDQAKVLDESLFILEDGRRVLTITAPRGRGKSSSIGLFLSHLSTLNISLDIIITSPSYYSSIEIISFLIKGLDQLGKRYSITRSRDGKVMGIMSGALRVKWLAPDVAKDYQGDIIVVDEAASIGTETLDYIVRSWEKVILVTTIHGYEGTGKAFLKYLNGLREDKSIKFKHVTLEKPIRYAKGDPIERFIYDVMLLDAEPKKENENLEFTEIDRKELFEKDHLLRQVYGILVSAHYRNSPDDLMILGDHHFQRIFSLGKIAVAQVIEEGALEKGEIDRILNGSGLEGHLIPYKLTLYERLQEFGKYKGWRIMRIAVQPDVQNKGFGSKLLRSVVERGKREGIDWIGASFVADYRVVNFWLNNGFTPVHLSNRKNEGLNGYSIVVLKALNEAIEPIINRLSVLLRFKILHTAHQLYFNVNPLLLSKILRGTNIDSKSSNYPVSFPKEYCYKIESYLKGILEYNSVADGIHAVTQYYFLYPDHFLEEREEAVLIARTLQGKSWHHISLSTGIDRRVVEEYMRSSIDKIYMKYCDRVL</sequence>
<evidence type="ECO:0000256" key="6">
    <source>
        <dbReference type="ARBA" id="ARBA00022840"/>
    </source>
</evidence>
<evidence type="ECO:0000256" key="4">
    <source>
        <dbReference type="ARBA" id="ARBA00022694"/>
    </source>
</evidence>
<dbReference type="Proteomes" id="UP000001018">
    <property type="component" value="Chromosome"/>
</dbReference>
<comment type="catalytic activity">
    <reaction evidence="11">
        <text>a cytidine in mRNA + acetyl-CoA + ATP + H2O = an N(4)-acetylcytidine in mRNA + ADP + phosphate + CoA + H(+)</text>
        <dbReference type="Rhea" id="RHEA:58480"/>
        <dbReference type="Rhea" id="RHEA-COMP:15145"/>
        <dbReference type="Rhea" id="RHEA-COMP:15146"/>
        <dbReference type="ChEBI" id="CHEBI:15377"/>
        <dbReference type="ChEBI" id="CHEBI:15378"/>
        <dbReference type="ChEBI" id="CHEBI:30616"/>
        <dbReference type="ChEBI" id="CHEBI:43474"/>
        <dbReference type="ChEBI" id="CHEBI:57287"/>
        <dbReference type="ChEBI" id="CHEBI:57288"/>
        <dbReference type="ChEBI" id="CHEBI:74900"/>
        <dbReference type="ChEBI" id="CHEBI:82748"/>
        <dbReference type="ChEBI" id="CHEBI:456216"/>
    </reaction>
</comment>
<dbReference type="eggNOG" id="arCOG01951">
    <property type="taxonomic scope" value="Archaea"/>
</dbReference>
<dbReference type="InterPro" id="IPR027417">
    <property type="entry name" value="P-loop_NTPase"/>
</dbReference>
<reference evidence="14 15" key="1">
    <citation type="journal article" date="2005" name="J. Bacteriol.">
        <title>The genome of Sulfolobus acidocaldarius, a model organism of the Crenarchaeota.</title>
        <authorList>
            <person name="Chen L."/>
            <person name="Brugger K."/>
            <person name="Skovgaard M."/>
            <person name="Redder P."/>
            <person name="She Q."/>
            <person name="Torarinsson E."/>
            <person name="Greve B."/>
            <person name="Awayez M."/>
            <person name="Zibat A."/>
            <person name="Klenk H.-P."/>
            <person name="Garrett R.A."/>
        </authorList>
    </citation>
    <scope>NUCLEOTIDE SEQUENCE [LARGE SCALE GENOMIC DNA]</scope>
    <source>
        <strain evidence="15">ATCC 33909 / DSM 639 / JCM 8929 / NBRC 15157 / NCIMB 11770</strain>
    </source>
</reference>
<keyword evidence="5 12" id="KW-0547">Nucleotide-binding</keyword>
<dbReference type="InterPro" id="IPR000182">
    <property type="entry name" value="GNAT_dom"/>
</dbReference>
<evidence type="ECO:0000256" key="9">
    <source>
        <dbReference type="ARBA" id="ARBA00049883"/>
    </source>
</evidence>
<evidence type="ECO:0000256" key="8">
    <source>
        <dbReference type="ARBA" id="ARBA00023315"/>
    </source>
</evidence>
<comment type="catalytic activity">
    <reaction evidence="12">
        <text>cytidine(34) in elongator tRNA(Met) + acetyl-CoA + ATP + H2O = N(4)-acetylcytidine(34) in elongator tRNA(Met) + ADP + phosphate + CoA + H(+)</text>
        <dbReference type="Rhea" id="RHEA:43788"/>
        <dbReference type="Rhea" id="RHEA-COMP:10693"/>
        <dbReference type="Rhea" id="RHEA-COMP:10694"/>
        <dbReference type="ChEBI" id="CHEBI:15377"/>
        <dbReference type="ChEBI" id="CHEBI:15378"/>
        <dbReference type="ChEBI" id="CHEBI:30616"/>
        <dbReference type="ChEBI" id="CHEBI:43474"/>
        <dbReference type="ChEBI" id="CHEBI:57287"/>
        <dbReference type="ChEBI" id="CHEBI:57288"/>
        <dbReference type="ChEBI" id="CHEBI:74900"/>
        <dbReference type="ChEBI" id="CHEBI:82748"/>
        <dbReference type="ChEBI" id="CHEBI:456216"/>
        <dbReference type="EC" id="2.3.1.193"/>
    </reaction>
</comment>
<evidence type="ECO:0000256" key="1">
    <source>
        <dbReference type="ARBA" id="ARBA00022490"/>
    </source>
</evidence>
<dbReference type="RefSeq" id="WP_011277051.1">
    <property type="nucleotide sequence ID" value="NC_007181.1"/>
</dbReference>
<proteinExistence type="inferred from homology"/>
<dbReference type="GO" id="GO:1904812">
    <property type="term" value="P:rRNA acetylation involved in maturation of SSU-rRNA"/>
    <property type="evidence" value="ECO:0007669"/>
    <property type="project" value="TreeGrafter"/>
</dbReference>
<dbReference type="PANTHER" id="PTHR10925">
    <property type="entry name" value="N-ACETYLTRANSFERASE 10"/>
    <property type="match status" value="1"/>
</dbReference>
<dbReference type="GO" id="GO:0051392">
    <property type="term" value="F:tRNA cytidine N4-acetyltransferase activity"/>
    <property type="evidence" value="ECO:0007669"/>
    <property type="project" value="UniProtKB-UniRule"/>
</dbReference>
<evidence type="ECO:0000256" key="10">
    <source>
        <dbReference type="ARBA" id="ARBA00049889"/>
    </source>
</evidence>
<comment type="catalytic activity">
    <reaction evidence="9">
        <text>a cytidine in tRNA + acetyl-CoA + ATP + H2O = an N(4)-acetylcytidine in tRNA + ADP + phosphate + CoA + H(+)</text>
        <dbReference type="Rhea" id="RHEA:53876"/>
        <dbReference type="Rhea" id="RHEA-COMP:13670"/>
        <dbReference type="Rhea" id="RHEA-COMP:13671"/>
        <dbReference type="ChEBI" id="CHEBI:15377"/>
        <dbReference type="ChEBI" id="CHEBI:15378"/>
        <dbReference type="ChEBI" id="CHEBI:30616"/>
        <dbReference type="ChEBI" id="CHEBI:43474"/>
        <dbReference type="ChEBI" id="CHEBI:57287"/>
        <dbReference type="ChEBI" id="CHEBI:57288"/>
        <dbReference type="ChEBI" id="CHEBI:74900"/>
        <dbReference type="ChEBI" id="CHEBI:82748"/>
        <dbReference type="ChEBI" id="CHEBI:456216"/>
    </reaction>
</comment>
<dbReference type="EMBL" id="CP000077">
    <property type="protein sequence ID" value="AAY79550.1"/>
    <property type="molecule type" value="Genomic_DNA"/>
</dbReference>
<dbReference type="SUPFAM" id="SSF52540">
    <property type="entry name" value="P-loop containing nucleoside triphosphate hydrolases"/>
    <property type="match status" value="1"/>
</dbReference>
<keyword evidence="2 12" id="KW-0820">tRNA-binding</keyword>
<keyword evidence="15" id="KW-1185">Reference proteome</keyword>
<comment type="caution">
    <text evidence="12">Lacks conserved residue(s) required for the propagation of feature annotation.</text>
</comment>
<dbReference type="PATRIC" id="fig|330779.12.peg.118"/>
<dbReference type="Pfam" id="PF08351">
    <property type="entry name" value="TmcA_N"/>
    <property type="match status" value="1"/>
</dbReference>
<organism evidence="14 15">
    <name type="scientific">Sulfolobus acidocaldarius (strain ATCC 33909 / DSM 639 / JCM 8929 / NBRC 15157 / NCIMB 11770)</name>
    <dbReference type="NCBI Taxonomy" id="330779"/>
    <lineage>
        <taxon>Archaea</taxon>
        <taxon>Thermoproteota</taxon>
        <taxon>Thermoprotei</taxon>
        <taxon>Sulfolobales</taxon>
        <taxon>Sulfolobaceae</taxon>
        <taxon>Sulfolobus</taxon>
    </lineage>
</organism>
<evidence type="ECO:0000256" key="7">
    <source>
        <dbReference type="ARBA" id="ARBA00022884"/>
    </source>
</evidence>
<evidence type="ECO:0000256" key="11">
    <source>
        <dbReference type="ARBA" id="ARBA00049914"/>
    </source>
</evidence>
<dbReference type="AlphaFoldDB" id="Q4JCC9"/>
<dbReference type="HAMAP" id="MF_01886">
    <property type="entry name" value="tRNA_acetyltr_TmcA"/>
    <property type="match status" value="1"/>
</dbReference>
<dbReference type="Gene3D" id="3.40.50.11040">
    <property type="match status" value="1"/>
</dbReference>
<dbReference type="HOGENOM" id="CLU_004652_1_0_2"/>
<protein>
    <recommendedName>
        <fullName evidence="12">tRNA(Met) cytidine acetyltransferase TmcA</fullName>
        <ecNumber evidence="12">2.3.1.193</ecNumber>
    </recommendedName>
</protein>
<evidence type="ECO:0000256" key="5">
    <source>
        <dbReference type="ARBA" id="ARBA00022741"/>
    </source>
</evidence>
<evidence type="ECO:0000313" key="15">
    <source>
        <dbReference type="Proteomes" id="UP000001018"/>
    </source>
</evidence>